<accession>A0ACB8CX41</accession>
<organism evidence="1 2">
    <name type="scientific">Dermacentor silvarum</name>
    <name type="common">Tick</name>
    <dbReference type="NCBI Taxonomy" id="543639"/>
    <lineage>
        <taxon>Eukaryota</taxon>
        <taxon>Metazoa</taxon>
        <taxon>Ecdysozoa</taxon>
        <taxon>Arthropoda</taxon>
        <taxon>Chelicerata</taxon>
        <taxon>Arachnida</taxon>
        <taxon>Acari</taxon>
        <taxon>Parasitiformes</taxon>
        <taxon>Ixodida</taxon>
        <taxon>Ixodoidea</taxon>
        <taxon>Ixodidae</taxon>
        <taxon>Rhipicephalinae</taxon>
        <taxon>Dermacentor</taxon>
    </lineage>
</organism>
<gene>
    <name evidence="1" type="ORF">HPB49_011751</name>
</gene>
<reference evidence="1" key="1">
    <citation type="submission" date="2020-05" db="EMBL/GenBank/DDBJ databases">
        <title>Large-scale comparative analyses of tick genomes elucidate their genetic diversity and vector capacities.</title>
        <authorList>
            <person name="Jia N."/>
            <person name="Wang J."/>
            <person name="Shi W."/>
            <person name="Du L."/>
            <person name="Sun Y."/>
            <person name="Zhan W."/>
            <person name="Jiang J."/>
            <person name="Wang Q."/>
            <person name="Zhang B."/>
            <person name="Ji P."/>
            <person name="Sakyi L.B."/>
            <person name="Cui X."/>
            <person name="Yuan T."/>
            <person name="Jiang B."/>
            <person name="Yang W."/>
            <person name="Lam T.T.-Y."/>
            <person name="Chang Q."/>
            <person name="Ding S."/>
            <person name="Wang X."/>
            <person name="Zhu J."/>
            <person name="Ruan X."/>
            <person name="Zhao L."/>
            <person name="Wei J."/>
            <person name="Que T."/>
            <person name="Du C."/>
            <person name="Cheng J."/>
            <person name="Dai P."/>
            <person name="Han X."/>
            <person name="Huang E."/>
            <person name="Gao Y."/>
            <person name="Liu J."/>
            <person name="Shao H."/>
            <person name="Ye R."/>
            <person name="Li L."/>
            <person name="Wei W."/>
            <person name="Wang X."/>
            <person name="Wang C."/>
            <person name="Yang T."/>
            <person name="Huo Q."/>
            <person name="Li W."/>
            <person name="Guo W."/>
            <person name="Chen H."/>
            <person name="Zhou L."/>
            <person name="Ni X."/>
            <person name="Tian J."/>
            <person name="Zhou Y."/>
            <person name="Sheng Y."/>
            <person name="Liu T."/>
            <person name="Pan Y."/>
            <person name="Xia L."/>
            <person name="Li J."/>
            <person name="Zhao F."/>
            <person name="Cao W."/>
        </authorList>
    </citation>
    <scope>NUCLEOTIDE SEQUENCE</scope>
    <source>
        <strain evidence="1">Dsil-2018</strain>
    </source>
</reference>
<evidence type="ECO:0000313" key="1">
    <source>
        <dbReference type="EMBL" id="KAH7953730.1"/>
    </source>
</evidence>
<protein>
    <submittedName>
        <fullName evidence="1">Uncharacterized protein</fullName>
    </submittedName>
</protein>
<dbReference type="EMBL" id="CM023473">
    <property type="protein sequence ID" value="KAH7953730.1"/>
    <property type="molecule type" value="Genomic_DNA"/>
</dbReference>
<comment type="caution">
    <text evidence="1">The sequence shown here is derived from an EMBL/GenBank/DDBJ whole genome shotgun (WGS) entry which is preliminary data.</text>
</comment>
<dbReference type="Proteomes" id="UP000821865">
    <property type="component" value="Chromosome 4"/>
</dbReference>
<evidence type="ECO:0000313" key="2">
    <source>
        <dbReference type="Proteomes" id="UP000821865"/>
    </source>
</evidence>
<proteinExistence type="predicted"/>
<name>A0ACB8CX41_DERSI</name>
<sequence length="239" mass="26645">MVRDGLDEATGSRLGPSKHAGLGLVQRPHLLYRQRGPIEGKREPGRPTSLYDISIATIGCLRQQAFRGPSRQVLYREWVVKDDATMTPTGRRMKAPLSEAATFVKDAWEDQPAEMIKTGLKKCSISNALDGTEDDDAIWDSANACEESDEDNFPDSSYEDLARSSDRRTVHGHLPGMWGLVDVFHVTVESSTDIFGTIFCSYTPMPILTEEQWEKTLDRRILRHGGRSSIGPRPSPKIS</sequence>
<keyword evidence="2" id="KW-1185">Reference proteome</keyword>